<sequence>MHVAFERSRVSHRTLTVLALAGWVLTTTPPLRAQRGDTLSRGPVQRAAVIFTRIDSAVRAAGVRLDSVAPLRSEQGCRMVRGAVLGMAAYQGYRAGSLTHVTVRSWHGPPAIVFGAEAVGAATAVAWAMFEPLPRPIPLCPAEMRTISGRSPNGTIGCRASQITAGMLGMSSGSVAAAVVAPTVTVFEFLGGRTKAHRRRDRKMIVIGLPLAGATAGAFDAHRRTPCRSR</sequence>
<dbReference type="KEGG" id="gba:J421_1378"/>
<reference evidence="1" key="2">
    <citation type="journal article" date="2014" name="Genome Announc.">
        <title>Genome Sequence and Methylome of Soil Bacterium Gemmatirosa kalamazoonensis KBS708T, a Member of the Rarely Cultivated Gemmatimonadetes Phylum.</title>
        <authorList>
            <person name="Debruyn J.M."/>
            <person name="Radosevich M."/>
            <person name="Wommack K.E."/>
            <person name="Polson S.W."/>
            <person name="Hauser L.J."/>
            <person name="Fawaz M.N."/>
            <person name="Korlach J."/>
            <person name="Tsai Y.C."/>
        </authorList>
    </citation>
    <scope>NUCLEOTIDE SEQUENCE [LARGE SCALE GENOMIC DNA]</scope>
    <source>
        <strain evidence="1">KBS708</strain>
    </source>
</reference>
<gene>
    <name evidence="1" type="ORF">J421_1378</name>
</gene>
<dbReference type="RefSeq" id="WP_025410437.1">
    <property type="nucleotide sequence ID" value="NZ_CP007128.1"/>
</dbReference>
<evidence type="ECO:0000313" key="1">
    <source>
        <dbReference type="EMBL" id="AHG88915.1"/>
    </source>
</evidence>
<dbReference type="Proteomes" id="UP000019151">
    <property type="component" value="Chromosome"/>
</dbReference>
<dbReference type="EMBL" id="CP007128">
    <property type="protein sequence ID" value="AHG88915.1"/>
    <property type="molecule type" value="Genomic_DNA"/>
</dbReference>
<dbReference type="AlphaFoldDB" id="W0RF06"/>
<proteinExistence type="predicted"/>
<keyword evidence="2" id="KW-1185">Reference proteome</keyword>
<dbReference type="STRING" id="861299.J421_1378"/>
<protein>
    <submittedName>
        <fullName evidence="1">Uncharacterized protein</fullName>
    </submittedName>
</protein>
<accession>W0RF06</accession>
<dbReference type="InParanoid" id="W0RF06"/>
<dbReference type="HOGENOM" id="CLU_1228462_0_0_0"/>
<name>W0RF06_9BACT</name>
<evidence type="ECO:0000313" key="2">
    <source>
        <dbReference type="Proteomes" id="UP000019151"/>
    </source>
</evidence>
<organism evidence="1 2">
    <name type="scientific">Gemmatirosa kalamazoonensis</name>
    <dbReference type="NCBI Taxonomy" id="861299"/>
    <lineage>
        <taxon>Bacteria</taxon>
        <taxon>Pseudomonadati</taxon>
        <taxon>Gemmatimonadota</taxon>
        <taxon>Gemmatimonadia</taxon>
        <taxon>Gemmatimonadales</taxon>
        <taxon>Gemmatimonadaceae</taxon>
        <taxon>Gemmatirosa</taxon>
    </lineage>
</organism>
<reference evidence="1" key="1">
    <citation type="submission" date="2013-12" db="EMBL/GenBank/DDBJ databases">
        <authorList>
            <person name="DeBruyn J.M."/>
            <person name="Radosevich M."/>
            <person name="Wommack K.Eric."/>
            <person name="Polson S."/>
            <person name="Hauser L.J."/>
            <person name="Fawaz M.N."/>
            <person name="Korlach J."/>
            <person name="Tsai Y.-C."/>
        </authorList>
    </citation>
    <scope>NUCLEOTIDE SEQUENCE</scope>
    <source>
        <strain evidence="1">KBS708</strain>
    </source>
</reference>